<dbReference type="InterPro" id="IPR029063">
    <property type="entry name" value="SAM-dependent_MTases_sf"/>
</dbReference>
<name>A0ABN3VH07_9PSEU</name>
<gene>
    <name evidence="3" type="ORF">GCM10010470_41500</name>
</gene>
<evidence type="ECO:0000259" key="1">
    <source>
        <dbReference type="Pfam" id="PF13649"/>
    </source>
</evidence>
<dbReference type="Proteomes" id="UP001500979">
    <property type="component" value="Unassembled WGS sequence"/>
</dbReference>
<protein>
    <submittedName>
        <fullName evidence="3">Methyltransferase domain-containing protein</fullName>
    </submittedName>
</protein>
<evidence type="ECO:0000259" key="2">
    <source>
        <dbReference type="Pfam" id="PF21302"/>
    </source>
</evidence>
<dbReference type="RefSeq" id="WP_344682129.1">
    <property type="nucleotide sequence ID" value="NZ_BAAAUX010000016.1"/>
</dbReference>
<feature type="domain" description="23S rRNA (guanine(745)-N(1))-methyltransferase N-terminal" evidence="2">
    <location>
        <begin position="10"/>
        <end position="44"/>
    </location>
</feature>
<feature type="domain" description="Methyltransferase" evidence="1">
    <location>
        <begin position="92"/>
        <end position="175"/>
    </location>
</feature>
<reference evidence="3 4" key="1">
    <citation type="journal article" date="2019" name="Int. J. Syst. Evol. Microbiol.">
        <title>The Global Catalogue of Microorganisms (GCM) 10K type strain sequencing project: providing services to taxonomists for standard genome sequencing and annotation.</title>
        <authorList>
            <consortium name="The Broad Institute Genomics Platform"/>
            <consortium name="The Broad Institute Genome Sequencing Center for Infectious Disease"/>
            <person name="Wu L."/>
            <person name="Ma J."/>
        </authorList>
    </citation>
    <scope>NUCLEOTIDE SEQUENCE [LARGE SCALE GENOMIC DNA]</scope>
    <source>
        <strain evidence="3 4">JCM 9383</strain>
    </source>
</reference>
<dbReference type="PANTHER" id="PTHR42912">
    <property type="entry name" value="METHYLTRANSFERASE"/>
    <property type="match status" value="1"/>
</dbReference>
<dbReference type="InterPro" id="IPR048647">
    <property type="entry name" value="RlmA_N"/>
</dbReference>
<evidence type="ECO:0000313" key="4">
    <source>
        <dbReference type="Proteomes" id="UP001500979"/>
    </source>
</evidence>
<organism evidence="3 4">
    <name type="scientific">Saccharopolyspora taberi</name>
    <dbReference type="NCBI Taxonomy" id="60895"/>
    <lineage>
        <taxon>Bacteria</taxon>
        <taxon>Bacillati</taxon>
        <taxon>Actinomycetota</taxon>
        <taxon>Actinomycetes</taxon>
        <taxon>Pseudonocardiales</taxon>
        <taxon>Pseudonocardiaceae</taxon>
        <taxon>Saccharopolyspora</taxon>
    </lineage>
</organism>
<dbReference type="InterPro" id="IPR041698">
    <property type="entry name" value="Methyltransf_25"/>
</dbReference>
<dbReference type="SUPFAM" id="SSF53335">
    <property type="entry name" value="S-adenosyl-L-methionine-dependent methyltransferases"/>
    <property type="match status" value="1"/>
</dbReference>
<dbReference type="CDD" id="cd02440">
    <property type="entry name" value="AdoMet_MTases"/>
    <property type="match status" value="1"/>
</dbReference>
<accession>A0ABN3VH07</accession>
<dbReference type="GO" id="GO:0008168">
    <property type="term" value="F:methyltransferase activity"/>
    <property type="evidence" value="ECO:0007669"/>
    <property type="project" value="UniProtKB-KW"/>
</dbReference>
<dbReference type="Pfam" id="PF21302">
    <property type="entry name" value="Zn_ribbon_RlmA"/>
    <property type="match status" value="1"/>
</dbReference>
<keyword evidence="3" id="KW-0808">Transferase</keyword>
<dbReference type="EMBL" id="BAAAUX010000016">
    <property type="protein sequence ID" value="GAA2802165.1"/>
    <property type="molecule type" value="Genomic_DNA"/>
</dbReference>
<dbReference type="PIRSF" id="PIRSF018249">
    <property type="entry name" value="MyrA_prd"/>
    <property type="match status" value="1"/>
</dbReference>
<proteinExistence type="predicted"/>
<dbReference type="InterPro" id="IPR016718">
    <property type="entry name" value="rRNA_m1G-MeTrfase_A_prd"/>
</dbReference>
<comment type="caution">
    <text evidence="3">The sequence shown here is derived from an EMBL/GenBank/DDBJ whole genome shotgun (WGS) entry which is preliminary data.</text>
</comment>
<evidence type="ECO:0000313" key="3">
    <source>
        <dbReference type="EMBL" id="GAA2802165.1"/>
    </source>
</evidence>
<dbReference type="GO" id="GO:0032259">
    <property type="term" value="P:methylation"/>
    <property type="evidence" value="ECO:0007669"/>
    <property type="project" value="UniProtKB-KW"/>
</dbReference>
<dbReference type="Pfam" id="PF13649">
    <property type="entry name" value="Methyltransf_25"/>
    <property type="match status" value="1"/>
</dbReference>
<dbReference type="Gene3D" id="3.40.50.150">
    <property type="entry name" value="Vaccinia Virus protein VP39"/>
    <property type="match status" value="1"/>
</dbReference>
<sequence>MLDDVVDVLACPHCGLGLELAERGLRCAGGHVFDLARQGYASLLSGHPRAGAGDTAAMVAARAEFLAAGHYDPIADEVADAVAEVEPAPAHVVDIGAGTGYYLARVLDRVPGAGLALDVSKYAARRAARIHPRVGSVVADAWRALPVRSGSVSVLLNVFAPRNAAEMHRVLRPGGHLVVVTPNSGHLAELVTSLGLLNVDERKRERLDEQLSGLFEAVALRPREFTMSLGAGEVEAVVGMGPSAWHSAPEDMRARIAELPDPVRVSAAVTVSVYRRRS</sequence>
<keyword evidence="4" id="KW-1185">Reference proteome</keyword>
<keyword evidence="3" id="KW-0489">Methyltransferase</keyword>
<dbReference type="PANTHER" id="PTHR42912:SF45">
    <property type="entry name" value="23S RRNA (GUANINE(745)-N(1))-METHYLTRANSFERASE"/>
    <property type="match status" value="1"/>
</dbReference>
<dbReference type="InterPro" id="IPR050508">
    <property type="entry name" value="Methyltransf_Superfamily"/>
</dbReference>